<dbReference type="OrthoDB" id="7353918at2"/>
<evidence type="ECO:0000313" key="2">
    <source>
        <dbReference type="Proteomes" id="UP000219167"/>
    </source>
</evidence>
<dbReference type="RefSeq" id="WP_097140586.1">
    <property type="nucleotide sequence ID" value="NZ_OBQD01000009.1"/>
</dbReference>
<accession>A0A285UID3</accession>
<evidence type="ECO:0000313" key="1">
    <source>
        <dbReference type="EMBL" id="SOC41609.1"/>
    </source>
</evidence>
<name>A0A285UID3_9HYPH</name>
<keyword evidence="2" id="KW-1185">Reference proteome</keyword>
<dbReference type="AlphaFoldDB" id="A0A285UID3"/>
<gene>
    <name evidence="1" type="ORF">SAMN05892877_10926</name>
</gene>
<dbReference type="Pfam" id="PF06252">
    <property type="entry name" value="GemA"/>
    <property type="match status" value="1"/>
</dbReference>
<dbReference type="EMBL" id="OBQD01000009">
    <property type="protein sequence ID" value="SOC41609.1"/>
    <property type="molecule type" value="Genomic_DNA"/>
</dbReference>
<proteinExistence type="predicted"/>
<reference evidence="1 2" key="1">
    <citation type="submission" date="2017-08" db="EMBL/GenBank/DDBJ databases">
        <authorList>
            <person name="de Groot N.N."/>
        </authorList>
    </citation>
    <scope>NUCLEOTIDE SEQUENCE [LARGE SCALE GENOMIC DNA]</scope>
    <source>
        <strain evidence="1 2">JC85</strain>
    </source>
</reference>
<protein>
    <submittedName>
        <fullName evidence="1">Phage gp16-like protein</fullName>
    </submittedName>
</protein>
<sequence length="216" mass="24183">MTSAIAAIHTGCKQLGIDEDGRRTIYERITGKPSLTLMSSDEKDAVVTELRRLGFTSADRRTNGQQKLTGKFAKKLQALWIAAWNLGVVEKRDDKALTAFVKRQTGIDHTRWLNYPDDARAVIEALKSWLRREAGVSFGNTNGQEWLAADGAKIAWAQWRILHPGVSLIVRKGFDEEVSSILGVRHAWLADVKPKEWQTVMNAFGERVRAARKAGK</sequence>
<organism evidence="1 2">
    <name type="scientific">Rhizobium subbaraonis</name>
    <dbReference type="NCBI Taxonomy" id="908946"/>
    <lineage>
        <taxon>Bacteria</taxon>
        <taxon>Pseudomonadati</taxon>
        <taxon>Pseudomonadota</taxon>
        <taxon>Alphaproteobacteria</taxon>
        <taxon>Hyphomicrobiales</taxon>
        <taxon>Rhizobiaceae</taxon>
        <taxon>Rhizobium/Agrobacterium group</taxon>
        <taxon>Rhizobium</taxon>
    </lineage>
</organism>
<dbReference type="InterPro" id="IPR009363">
    <property type="entry name" value="Phage_Mu_Gp16"/>
</dbReference>
<dbReference type="Proteomes" id="UP000219167">
    <property type="component" value="Unassembled WGS sequence"/>
</dbReference>